<dbReference type="Pfam" id="PF00443">
    <property type="entry name" value="UCH"/>
    <property type="match status" value="1"/>
</dbReference>
<reference evidence="3 4" key="1">
    <citation type="submission" date="2015-07" db="EMBL/GenBank/DDBJ databases">
        <title>Emmonsia species relationships and genome sequence.</title>
        <authorList>
            <consortium name="The Broad Institute Genomics Platform"/>
            <person name="Cuomo C.A."/>
            <person name="Munoz J.F."/>
            <person name="Imamovic A."/>
            <person name="Priest M.E."/>
            <person name="Young S."/>
            <person name="Clay O.K."/>
            <person name="McEwen J.G."/>
        </authorList>
    </citation>
    <scope>NUCLEOTIDE SEQUENCE [LARGE SCALE GENOMIC DNA]</scope>
    <source>
        <strain evidence="3 4">UAMH 9510</strain>
    </source>
</reference>
<name>A0A1J9PPL0_9EURO</name>
<feature type="compositionally biased region" description="Polar residues" evidence="1">
    <location>
        <begin position="1"/>
        <end position="12"/>
    </location>
</feature>
<protein>
    <recommendedName>
        <fullName evidence="2">USP domain-containing protein</fullName>
    </recommendedName>
</protein>
<feature type="compositionally biased region" description="Polar residues" evidence="1">
    <location>
        <begin position="46"/>
        <end position="64"/>
    </location>
</feature>
<dbReference type="PANTHER" id="PTHR24006">
    <property type="entry name" value="UBIQUITIN CARBOXYL-TERMINAL HYDROLASE"/>
    <property type="match status" value="1"/>
</dbReference>
<dbReference type="CDD" id="cd02659">
    <property type="entry name" value="peptidase_C19C"/>
    <property type="match status" value="1"/>
</dbReference>
<dbReference type="InterPro" id="IPR001394">
    <property type="entry name" value="Peptidase_C19_UCH"/>
</dbReference>
<dbReference type="InterPro" id="IPR038765">
    <property type="entry name" value="Papain-like_cys_pep_sf"/>
</dbReference>
<dbReference type="SUPFAM" id="SSF54001">
    <property type="entry name" value="Cysteine proteinases"/>
    <property type="match status" value="1"/>
</dbReference>
<dbReference type="GO" id="GO:0016579">
    <property type="term" value="P:protein deubiquitination"/>
    <property type="evidence" value="ECO:0007669"/>
    <property type="project" value="InterPro"/>
</dbReference>
<dbReference type="Proteomes" id="UP000182235">
    <property type="component" value="Unassembled WGS sequence"/>
</dbReference>
<dbReference type="PROSITE" id="PS50235">
    <property type="entry name" value="USP_3"/>
    <property type="match status" value="1"/>
</dbReference>
<dbReference type="FunFam" id="3.90.70.10:FF:000136">
    <property type="entry name" value="Ubiquitin C-terminal hydrolase, putative"/>
    <property type="match status" value="1"/>
</dbReference>
<dbReference type="InterPro" id="IPR028889">
    <property type="entry name" value="USP"/>
</dbReference>
<dbReference type="GO" id="GO:0005634">
    <property type="term" value="C:nucleus"/>
    <property type="evidence" value="ECO:0007669"/>
    <property type="project" value="TreeGrafter"/>
</dbReference>
<dbReference type="GO" id="GO:0005829">
    <property type="term" value="C:cytosol"/>
    <property type="evidence" value="ECO:0007669"/>
    <property type="project" value="TreeGrafter"/>
</dbReference>
<feature type="region of interest" description="Disordered" evidence="1">
    <location>
        <begin position="2549"/>
        <end position="2573"/>
    </location>
</feature>
<dbReference type="Pfam" id="PF12030">
    <property type="entry name" value="DUF3517"/>
    <property type="match status" value="1"/>
</dbReference>
<keyword evidence="4" id="KW-1185">Reference proteome</keyword>
<dbReference type="InterPro" id="IPR021905">
    <property type="entry name" value="DUF3517"/>
</dbReference>
<evidence type="ECO:0000256" key="1">
    <source>
        <dbReference type="SAM" id="MobiDB-lite"/>
    </source>
</evidence>
<dbReference type="VEuPathDB" id="FungiDB:AJ78_01613"/>
<feature type="region of interest" description="Disordered" evidence="1">
    <location>
        <begin position="1"/>
        <end position="184"/>
    </location>
</feature>
<dbReference type="PROSITE" id="PS00973">
    <property type="entry name" value="USP_2"/>
    <property type="match status" value="1"/>
</dbReference>
<dbReference type="STRING" id="1447872.A0A1J9PPL0"/>
<dbReference type="Gene3D" id="3.90.70.10">
    <property type="entry name" value="Cysteine proteinases"/>
    <property type="match status" value="1"/>
</dbReference>
<proteinExistence type="predicted"/>
<dbReference type="InterPro" id="IPR050164">
    <property type="entry name" value="Peptidase_C19"/>
</dbReference>
<dbReference type="GO" id="GO:0004843">
    <property type="term" value="F:cysteine-type deubiquitinase activity"/>
    <property type="evidence" value="ECO:0007669"/>
    <property type="project" value="InterPro"/>
</dbReference>
<dbReference type="EMBL" id="LGRN01000037">
    <property type="protein sequence ID" value="OJD18369.1"/>
    <property type="molecule type" value="Genomic_DNA"/>
</dbReference>
<dbReference type="InterPro" id="IPR018200">
    <property type="entry name" value="USP_CS"/>
</dbReference>
<gene>
    <name evidence="3" type="ORF">AJ78_01613</name>
</gene>
<sequence length="2573" mass="290667">MAASPLDSSSTPHPAAVAADAPGSPNDPMEDTYTQSTRKRPRLDSGNHSNESMTMSVPSPSSANGHCDDDKVVPGDSLIPPPTTPTPLPDRETSNPQRPSSRVTINMKSPRLNHELSAPHPAEETHRATPSDPPLQDTAILGQQQQLLQQEEEEEHSQRQPSPVRAAPHTPVAISVTSSPSRSPEIEVAEVEDMDQDPSTSNWRSLQDALRASGEPDLVHIHDEVSLADSFPRLRQDGDIREAIEEVSSYIERGHPHDITVFVSVKSWFELCVDNLSSITYDTVAEDRDLWEEVPSLVEGVLRRQIDFQPDEGHGAWKCLENFSVAFGRLAIHMIQLDILTLEHHPNDTDSAPDLLSKTYLPALGWILQVHDIPFYKIMERAYGVEVINLVARVNDQLTPAPVNLVKHLSAFAHLLLKALQPWLQLAGPFISLLTIAHNIVDSGMERRRHSADDELIASAELVDAVESIYTCFRSIDTEYQTSISKKSSWVTNDSSESVLRYVGFSYHNIAALNNRLAMQMSRDLGIVVPENAKQEEYPAIIHLGWKFQVLKRHITEGRMELRVYGMETMQADLVSVWRQHIQGNPAGINYPIIQYLVKFLRDNKIVEYIVGVDSHPQLISRSGNVVGFLVVTSTYTNNDTDIIWNTVTESQDPRTVAEVLGMLTRTFIMHQSGSNALIYLCTKLIELPLNRFDARMLEYSECLLNAVRDKHTERMRQQPYEHPHVNVVPHRLCVRLIRDATSISEFSIEQKTNLQKFASKQLSQLLSLGLDDNDKMEMYKQCVKDISDMNEFAVGSIQALNALIPPYDTQDIRRLALDFDFTRLIITELAHTYDTVSTDFSDSTVRNSLRPRIQLLLRIIEKVPETITPELSEVLWNHVFMSKTIGGCGRSLAWETLPKAAVRAGKRNPFLECCLNVYLPRIPPEDYTLDILAFAEQAVSYEIRFDPPADVNENEIITIPGMDRIWHFILTSPPGTIEMKATNFAIDVYLDHILIRRAPRSAAEATHVALVDRCVSQLTAAATKCKSFTDGSTSGEDEAMVIVPSDGEVRAEELRFTRSLLFLRQLLQGLRTRPQYTPPQVSPPEPLLNDDEINGEVIELSYQAFNGNSQTRIRTLKIGDLSTGSELAERLTRLTGFTSFSSFSCGQRLDLATNSDMTLRDLKLAGSGLLIIRKNPDAFEASVGGRRQSLTLVDSEVLKHFDDLYDLLSLEEKLSKEIFDFLVVFPPQQRVRGFVRSKETSEPEMFPLAKPYKLLYSINALITCIREEVLETTPDQAFISHSIQNLVAFLTRPQMADGLENSPLKLIFACNFMECLLLALTAKAIPEDSEQYFSSPLALAARLLSFISLGRNLSSTHLSEISIQKLISNSFAVIIEASMHDSRVWDAVEQSTQIKDLIFTLLLGESRQGIRKGVAEIIFSTCGTSPSQKRAWKAGGQTKEGGVAVTEQLPTATTIHIVATLWRSISALFPDTLEYAKSSQEFFEVALVVFQTVANLSPEDLIFGEYLRQWGNILLTHRTNEFVGREPVDYIVLGFTHLLKMCLELAHATTDAMDTSNLMERLFTTYLFPDLSETSETEALQPSIPVMHNTTRQELYNILLRLCEDQSNCQKMLALLGDVIPQDYTYEPNWVFDRYKTIRSPEGYAGLKNLSNTCYLNSLFTQLFMNLDFRKFMIEVHVADVDSTQKLLAETKKVFAYMQNTWQKSVDTQAAVDTIRTYDNEPIDINVQMDVDEFYNLLFDRWEGQILSAEDKKLFRSFYGGQLVQQIKSKECPHISERLEPFSAIQCDIKGKAGLEDSLRAYVEGEVMQGDNKYSCTSCGRHVDAVKSRACLKDLPDNLIFHLKRFDFDVISMIRSKINDEFQFPERLDMTPYTVEYLSNPGTPIAPDVFELVGVLVHSGTAESGHYYSYIRERPTAADPSASWVEFNDSDVSRFDPSKIPDQCFGGVNDPIHGANLGPVRFNKVWNAYMLFYQRVTSMENAKSVYDTSLGDAPVSVPLPLELGNHIAMENELFIRTYCLLDPYHAYFIRSLLEQARRFCTFEETGFTEIQKSAIYIALDNLDQIISRSKELPEFENIIIELGRSVNENTQGAMAVLRWTITRPLGIRDLLLKSPNNVVRDGFCRLLITALAQLQEPPSDESLEQTEVAHYENDYATMVESIVDSLDELWGCLHVYSRAWDDYFELLLGLANFGPFSVRVMLEHGFLLKCLEMVWLDREDSKRLKRQYGNYFRLIEKGRKYSHFKLVEVLYVLMTHIDFTLVPSPDNRPRDCIMGKYSLTRAEAELVRPVGRNRDLILLRKILEQQANPPVSRKIVSVFLAADPDYGLTESICKVLEEGLRASPAYLCVPFLEATLVFCQMSSDGDQITNLIDYVSKGIESINDSGGREHLAFFQSLVNVQNEKAGKDEYWFWSSVVDRIPDWGPTLLHYPDKTVRNSTLDFLRQLLFSKEYEDISDDFRQFYKKIGKDLARACVDKLRRTYLLTTDALPAEVRAMETIALVIMHCIEVYFDENDSEDAEFIQQATAVISALEQLSVDLPEELVSGSDFPSDGWDDNSIMGSDSEVGLTGSP</sequence>
<accession>A0A1J9PPL0</accession>
<feature type="compositionally biased region" description="Pro residues" evidence="1">
    <location>
        <begin position="79"/>
        <end position="88"/>
    </location>
</feature>
<dbReference type="OrthoDB" id="420187at2759"/>
<feature type="compositionally biased region" description="Polar residues" evidence="1">
    <location>
        <begin position="94"/>
        <end position="107"/>
    </location>
</feature>
<feature type="domain" description="USP" evidence="2">
    <location>
        <begin position="1646"/>
        <end position="1977"/>
    </location>
</feature>
<organism evidence="3 4">
    <name type="scientific">Emergomyces pasteurianus Ep9510</name>
    <dbReference type="NCBI Taxonomy" id="1447872"/>
    <lineage>
        <taxon>Eukaryota</taxon>
        <taxon>Fungi</taxon>
        <taxon>Dikarya</taxon>
        <taxon>Ascomycota</taxon>
        <taxon>Pezizomycotina</taxon>
        <taxon>Eurotiomycetes</taxon>
        <taxon>Eurotiomycetidae</taxon>
        <taxon>Onygenales</taxon>
        <taxon>Ajellomycetaceae</taxon>
        <taxon>Emergomyces</taxon>
    </lineage>
</organism>
<evidence type="ECO:0000259" key="2">
    <source>
        <dbReference type="PROSITE" id="PS50235"/>
    </source>
</evidence>
<dbReference type="PANTHER" id="PTHR24006:SF827">
    <property type="entry name" value="UBIQUITIN CARBOXYL-TERMINAL HYDROLASE 34"/>
    <property type="match status" value="1"/>
</dbReference>
<evidence type="ECO:0000313" key="4">
    <source>
        <dbReference type="Proteomes" id="UP000182235"/>
    </source>
</evidence>
<comment type="caution">
    <text evidence="3">The sequence shown here is derived from an EMBL/GenBank/DDBJ whole genome shotgun (WGS) entry which is preliminary data.</text>
</comment>
<evidence type="ECO:0000313" key="3">
    <source>
        <dbReference type="EMBL" id="OJD18369.1"/>
    </source>
</evidence>